<dbReference type="OrthoDB" id="7630100at2"/>
<proteinExistence type="predicted"/>
<dbReference type="KEGG" id="mmed:Mame_02223"/>
<reference evidence="2 3" key="1">
    <citation type="submission" date="2017-03" db="EMBL/GenBank/DDBJ databases">
        <title>Foreign affairs: Plasmid Transfer between Roseobacters and Rhizobia.</title>
        <authorList>
            <person name="Bartling P."/>
            <person name="Bunk B."/>
            <person name="Overmann J."/>
            <person name="Brinkmann H."/>
            <person name="Petersen J."/>
        </authorList>
    </citation>
    <scope>NUCLEOTIDE SEQUENCE [LARGE SCALE GENOMIC DNA]</scope>
    <source>
        <strain evidence="2 3">MACL11</strain>
    </source>
</reference>
<organism evidence="2 3">
    <name type="scientific">Martelella mediterranea DSM 17316</name>
    <dbReference type="NCBI Taxonomy" id="1122214"/>
    <lineage>
        <taxon>Bacteria</taxon>
        <taxon>Pseudomonadati</taxon>
        <taxon>Pseudomonadota</taxon>
        <taxon>Alphaproteobacteria</taxon>
        <taxon>Hyphomicrobiales</taxon>
        <taxon>Aurantimonadaceae</taxon>
        <taxon>Martelella</taxon>
    </lineage>
</organism>
<keyword evidence="3" id="KW-1185">Reference proteome</keyword>
<dbReference type="eggNOG" id="COG3064">
    <property type="taxonomic scope" value="Bacteria"/>
</dbReference>
<gene>
    <name evidence="2" type="ORF">Mame_02223</name>
</gene>
<dbReference type="STRING" id="1122214.Mame_02223"/>
<evidence type="ECO:0008006" key="4">
    <source>
        <dbReference type="Google" id="ProtNLM"/>
    </source>
</evidence>
<dbReference type="Pfam" id="PF11306">
    <property type="entry name" value="DUF3108"/>
    <property type="match status" value="1"/>
</dbReference>
<dbReference type="Proteomes" id="UP000191135">
    <property type="component" value="Chromosome"/>
</dbReference>
<evidence type="ECO:0000313" key="3">
    <source>
        <dbReference type="Proteomes" id="UP000191135"/>
    </source>
</evidence>
<feature type="signal peptide" evidence="1">
    <location>
        <begin position="1"/>
        <end position="23"/>
    </location>
</feature>
<protein>
    <recommendedName>
        <fullName evidence="4">DUF3108 domain-containing protein</fullName>
    </recommendedName>
</protein>
<evidence type="ECO:0000256" key="1">
    <source>
        <dbReference type="SAM" id="SignalP"/>
    </source>
</evidence>
<sequence length="259" mass="28274" precursor="true">MAAKLLQSLGLAAALLAAPAAQAEDIKQQTVYTLSFSGIKIADAVFNTTVADGKYNINADIEAAGIGNLFTSIAVKVDADGLWKNGKPETREFQLIYRDGDYARDYAATFSNKRVTKSTIEPDPGPRADNWVEVKPKHLRNVIDPVTALLLPPSNNPCATTVSIFDGETRLELEMASAGSRPFSTKGFSGRAIGCAVRFKPVAGYERKDEDIEYLANSRELVVWFAYNEELNVFAPVMAHIPLKIGRLTIYASKFGLPR</sequence>
<feature type="chain" id="PRO_5010694639" description="DUF3108 domain-containing protein" evidence="1">
    <location>
        <begin position="24"/>
        <end position="259"/>
    </location>
</feature>
<keyword evidence="1" id="KW-0732">Signal</keyword>
<dbReference type="RefSeq" id="WP_018063849.1">
    <property type="nucleotide sequence ID" value="NZ_AQWH01000004.1"/>
</dbReference>
<name>A0A1U9Z1M5_9HYPH</name>
<evidence type="ECO:0000313" key="2">
    <source>
        <dbReference type="EMBL" id="AQZ51558.1"/>
    </source>
</evidence>
<dbReference type="EMBL" id="CP020330">
    <property type="protein sequence ID" value="AQZ51558.1"/>
    <property type="molecule type" value="Genomic_DNA"/>
</dbReference>
<accession>A0A1U9Z1M5</accession>
<dbReference type="InterPro" id="IPR021457">
    <property type="entry name" value="DUF3108"/>
</dbReference>
<dbReference type="AlphaFoldDB" id="A0A1U9Z1M5"/>